<dbReference type="Proteomes" id="UP000659630">
    <property type="component" value="Unassembled WGS sequence"/>
</dbReference>
<dbReference type="AlphaFoldDB" id="A0A923I9X8"/>
<dbReference type="PANTHER" id="PTHR48098:SF1">
    <property type="entry name" value="DIACYLGLYCEROL ACYLTRANSFERASE_MYCOLYLTRANSFERASE AG85A"/>
    <property type="match status" value="1"/>
</dbReference>
<evidence type="ECO:0000313" key="2">
    <source>
        <dbReference type="Proteomes" id="UP000659630"/>
    </source>
</evidence>
<proteinExistence type="predicted"/>
<dbReference type="SUPFAM" id="SSF53474">
    <property type="entry name" value="alpha/beta-Hydrolases"/>
    <property type="match status" value="1"/>
</dbReference>
<comment type="caution">
    <text evidence="1">The sequence shown here is derived from an EMBL/GenBank/DDBJ whole genome shotgun (WGS) entry which is preliminary data.</text>
</comment>
<dbReference type="Pfam" id="PF00756">
    <property type="entry name" value="Esterase"/>
    <property type="match status" value="1"/>
</dbReference>
<gene>
    <name evidence="1" type="ORF">H8S23_09820</name>
</gene>
<dbReference type="PANTHER" id="PTHR48098">
    <property type="entry name" value="ENTEROCHELIN ESTERASE-RELATED"/>
    <property type="match status" value="1"/>
</dbReference>
<reference evidence="1" key="1">
    <citation type="submission" date="2020-08" db="EMBL/GenBank/DDBJ databases">
        <title>Genome public.</title>
        <authorList>
            <person name="Liu C."/>
            <person name="Sun Q."/>
        </authorList>
    </citation>
    <scope>NUCLEOTIDE SEQUENCE</scope>
    <source>
        <strain evidence="1">BX8</strain>
    </source>
</reference>
<dbReference type="InterPro" id="IPR000801">
    <property type="entry name" value="Esterase-like"/>
</dbReference>
<name>A0A923I9X8_9FIRM</name>
<dbReference type="InterPro" id="IPR029058">
    <property type="entry name" value="AB_hydrolase_fold"/>
</dbReference>
<dbReference type="Gene3D" id="3.40.50.1820">
    <property type="entry name" value="alpha/beta hydrolase"/>
    <property type="match status" value="1"/>
</dbReference>
<dbReference type="GO" id="GO:0016747">
    <property type="term" value="F:acyltransferase activity, transferring groups other than amino-acyl groups"/>
    <property type="evidence" value="ECO:0007669"/>
    <property type="project" value="TreeGrafter"/>
</dbReference>
<dbReference type="EMBL" id="JACONZ010000003">
    <property type="protein sequence ID" value="MBC5581804.1"/>
    <property type="molecule type" value="Genomic_DNA"/>
</dbReference>
<dbReference type="RefSeq" id="WP_186888166.1">
    <property type="nucleotide sequence ID" value="NZ_JACONZ010000003.1"/>
</dbReference>
<evidence type="ECO:0000313" key="1">
    <source>
        <dbReference type="EMBL" id="MBC5581804.1"/>
    </source>
</evidence>
<organism evidence="1 2">
    <name type="scientific">Anaerofilum hominis</name>
    <dbReference type="NCBI Taxonomy" id="2763016"/>
    <lineage>
        <taxon>Bacteria</taxon>
        <taxon>Bacillati</taxon>
        <taxon>Bacillota</taxon>
        <taxon>Clostridia</taxon>
        <taxon>Eubacteriales</taxon>
        <taxon>Oscillospiraceae</taxon>
        <taxon>Anaerofilum</taxon>
    </lineage>
</organism>
<protein>
    <submittedName>
        <fullName evidence="1">Esterase family protein</fullName>
    </submittedName>
</protein>
<sequence length="273" mass="30377">MAIFECKMFSKELFSSVSVNVILPTPESGDAFFGTTTLYPKEGQKYQTLYLLHGFTADFSDWQRFSSIERYAQAHQLAVVMPSVNNSSYCNLRNGGSYYNYYLDELPAQMRAIFPLSAKREHNFVAGLSMGGFGTLKAAFTRPEQFAAAASLSGGVAGRKPGEETTTRSPIQTDKWKAASYGPNGEYFDPATDDLRTASKNLVQSGKKAPKLYIACGTEDFLYQANLELKDYLLGLGLDVTYEEGPGRHDMAFWDKYIERVLNWLPLTGGFVN</sequence>
<accession>A0A923I9X8</accession>
<keyword evidence="2" id="KW-1185">Reference proteome</keyword>
<dbReference type="InterPro" id="IPR050583">
    <property type="entry name" value="Mycobacterial_A85_antigen"/>
</dbReference>